<dbReference type="EMBL" id="SRYG01000016">
    <property type="protein sequence ID" value="TGY65542.1"/>
    <property type="molecule type" value="Genomic_DNA"/>
</dbReference>
<organism evidence="1 2">
    <name type="scientific">Dubosiella muris</name>
    <dbReference type="NCBI Taxonomy" id="3038133"/>
    <lineage>
        <taxon>Bacteria</taxon>
        <taxon>Bacillati</taxon>
        <taxon>Bacillota</taxon>
        <taxon>Erysipelotrichia</taxon>
        <taxon>Erysipelotrichales</taxon>
        <taxon>Erysipelotrichaceae</taxon>
        <taxon>Dubosiella</taxon>
    </lineage>
</organism>
<dbReference type="Proteomes" id="UP000308836">
    <property type="component" value="Unassembled WGS sequence"/>
</dbReference>
<protein>
    <submittedName>
        <fullName evidence="1">Uncharacterized protein</fullName>
    </submittedName>
</protein>
<name>A0AC61R6U6_9FIRM</name>
<evidence type="ECO:0000313" key="2">
    <source>
        <dbReference type="Proteomes" id="UP000308836"/>
    </source>
</evidence>
<gene>
    <name evidence="1" type="ORF">E5336_08240</name>
</gene>
<keyword evidence="2" id="KW-1185">Reference proteome</keyword>
<accession>A0AC61R6U6</accession>
<comment type="caution">
    <text evidence="1">The sequence shown here is derived from an EMBL/GenBank/DDBJ whole genome shotgun (WGS) entry which is preliminary data.</text>
</comment>
<sequence>MRGLFCADGFRIRHSKGFWIVTLALLILSGIVLSVRANDAATMNDGLWITLPVVALAQSVCIPVWTGNDEANGLLRNKLIVGKTRSAVFLTYALTSLGITLWFEALFLLVQIGIGTFVLEAASIGTTVLLLTSALVALAFFFTLVSVCPIQKTTRVILCLLGLIALFLVAFQIQNRLIEPPKTLVLEQQVNGEMVNEPVLNPKFLDGNARAVAETALSWLPTGAMMQLVFGFVCPPVVLAIQLFVEAIVFIGAGWLVFTRKEVR</sequence>
<evidence type="ECO:0000313" key="1">
    <source>
        <dbReference type="EMBL" id="TGY65542.1"/>
    </source>
</evidence>
<reference evidence="1" key="1">
    <citation type="submission" date="2019-04" db="EMBL/GenBank/DDBJ databases">
        <title>Microbes associate with the intestines of laboratory mice.</title>
        <authorList>
            <person name="Navarre W."/>
            <person name="Wong E."/>
            <person name="Huang K."/>
            <person name="Tropini C."/>
            <person name="Ng K."/>
            <person name="Yu B."/>
        </authorList>
    </citation>
    <scope>NUCLEOTIDE SEQUENCE</scope>
    <source>
        <strain evidence="1">NM09_H32</strain>
    </source>
</reference>
<proteinExistence type="predicted"/>